<evidence type="ECO:0000313" key="4">
    <source>
        <dbReference type="Proteomes" id="UP000663891"/>
    </source>
</evidence>
<dbReference type="AlphaFoldDB" id="A0A815NJ56"/>
<dbReference type="Pfam" id="PF01344">
    <property type="entry name" value="Kelch_1"/>
    <property type="match status" value="1"/>
</dbReference>
<dbReference type="Gene3D" id="2.130.10.80">
    <property type="entry name" value="Galactose oxidase/kelch, beta-propeller"/>
    <property type="match status" value="1"/>
</dbReference>
<keyword evidence="1" id="KW-0880">Kelch repeat</keyword>
<dbReference type="EMBL" id="CAJNON010001210">
    <property type="protein sequence ID" value="CAF1440424.1"/>
    <property type="molecule type" value="Genomic_DNA"/>
</dbReference>
<dbReference type="InterPro" id="IPR037293">
    <property type="entry name" value="Gal_Oxidase_central_sf"/>
</dbReference>
<gene>
    <name evidence="3" type="ORF">OKA104_LOCUS14724</name>
    <name evidence="2" type="ORF">VCS650_LOCUS38852</name>
</gene>
<name>A0A815NJ56_9BILA</name>
<evidence type="ECO:0000313" key="2">
    <source>
        <dbReference type="EMBL" id="CAF1440424.1"/>
    </source>
</evidence>
<accession>A0A815NJ56</accession>
<dbReference type="SUPFAM" id="SSF117281">
    <property type="entry name" value="Kelch motif"/>
    <property type="match status" value="1"/>
</dbReference>
<proteinExistence type="predicted"/>
<organism evidence="2 4">
    <name type="scientific">Adineta steineri</name>
    <dbReference type="NCBI Taxonomy" id="433720"/>
    <lineage>
        <taxon>Eukaryota</taxon>
        <taxon>Metazoa</taxon>
        <taxon>Spiralia</taxon>
        <taxon>Gnathifera</taxon>
        <taxon>Rotifera</taxon>
        <taxon>Eurotatoria</taxon>
        <taxon>Bdelloidea</taxon>
        <taxon>Adinetida</taxon>
        <taxon>Adinetidae</taxon>
        <taxon>Adineta</taxon>
    </lineage>
</organism>
<reference evidence="2" key="1">
    <citation type="submission" date="2021-02" db="EMBL/GenBank/DDBJ databases">
        <authorList>
            <person name="Nowell W R."/>
        </authorList>
    </citation>
    <scope>NUCLEOTIDE SEQUENCE</scope>
</reference>
<protein>
    <submittedName>
        <fullName evidence="2">Uncharacterized protein</fullName>
    </submittedName>
</protein>
<sequence length="69" mass="8009">MKHERTWHQSSVLTVDKVLIAGGFSSEIEANIFELYDPISESWTVTSSMRYARVMHTSTLLKKWKSISY</sequence>
<dbReference type="Proteomes" id="UP000663891">
    <property type="component" value="Unassembled WGS sequence"/>
</dbReference>
<comment type="caution">
    <text evidence="2">The sequence shown here is derived from an EMBL/GenBank/DDBJ whole genome shotgun (WGS) entry which is preliminary data.</text>
</comment>
<dbReference type="InterPro" id="IPR015915">
    <property type="entry name" value="Kelch-typ_b-propeller"/>
</dbReference>
<dbReference type="Proteomes" id="UP000663881">
    <property type="component" value="Unassembled WGS sequence"/>
</dbReference>
<evidence type="ECO:0000256" key="1">
    <source>
        <dbReference type="ARBA" id="ARBA00022441"/>
    </source>
</evidence>
<dbReference type="EMBL" id="CAJOAY010000787">
    <property type="protein sequence ID" value="CAF3734809.1"/>
    <property type="molecule type" value="Genomic_DNA"/>
</dbReference>
<evidence type="ECO:0000313" key="3">
    <source>
        <dbReference type="EMBL" id="CAF3734809.1"/>
    </source>
</evidence>
<dbReference type="InterPro" id="IPR006652">
    <property type="entry name" value="Kelch_1"/>
</dbReference>